<dbReference type="Proteomes" id="UP000283341">
    <property type="component" value="Unassembled WGS sequence"/>
</dbReference>
<dbReference type="EMBL" id="QRVJ01000004">
    <property type="protein sequence ID" value="RGS38248.1"/>
    <property type="molecule type" value="Genomic_DNA"/>
</dbReference>
<dbReference type="RefSeq" id="WP_118402229.1">
    <property type="nucleotide sequence ID" value="NZ_JADNFX010000027.1"/>
</dbReference>
<sequence>MANIAVQNTEISVLNYNEQDYIPLTDMKNADRTVLPFRLDCLCFILERTLWFWHSLSPAVQRKRSQAVIPSSRLSFGKW</sequence>
<dbReference type="AlphaFoldDB" id="A0A412IKV6"/>
<name>A0A412IKV6_9BACE</name>
<comment type="caution">
    <text evidence="1">The sequence shown here is derived from an EMBL/GenBank/DDBJ whole genome shotgun (WGS) entry which is preliminary data.</text>
</comment>
<evidence type="ECO:0000313" key="1">
    <source>
        <dbReference type="EMBL" id="RGS38248.1"/>
    </source>
</evidence>
<organism evidence="1 2">
    <name type="scientific">Bacteroides cellulosilyticus</name>
    <dbReference type="NCBI Taxonomy" id="246787"/>
    <lineage>
        <taxon>Bacteria</taxon>
        <taxon>Pseudomonadati</taxon>
        <taxon>Bacteroidota</taxon>
        <taxon>Bacteroidia</taxon>
        <taxon>Bacteroidales</taxon>
        <taxon>Bacteroidaceae</taxon>
        <taxon>Bacteroides</taxon>
    </lineage>
</organism>
<proteinExistence type="predicted"/>
<reference evidence="1 2" key="1">
    <citation type="submission" date="2018-08" db="EMBL/GenBank/DDBJ databases">
        <title>A genome reference for cultivated species of the human gut microbiota.</title>
        <authorList>
            <person name="Zou Y."/>
            <person name="Xue W."/>
            <person name="Luo G."/>
        </authorList>
    </citation>
    <scope>NUCLEOTIDE SEQUENCE [LARGE SCALE GENOMIC DNA]</scope>
    <source>
        <strain evidence="1 2">AF22-3AC</strain>
    </source>
</reference>
<evidence type="ECO:0000313" key="2">
    <source>
        <dbReference type="Proteomes" id="UP000283341"/>
    </source>
</evidence>
<protein>
    <submittedName>
        <fullName evidence="1">Uncharacterized protein</fullName>
    </submittedName>
</protein>
<accession>A0A412IKV6</accession>
<gene>
    <name evidence="1" type="ORF">DWX97_07795</name>
</gene>